<feature type="domain" description="MoaB/Mog" evidence="7">
    <location>
        <begin position="378"/>
        <end position="521"/>
    </location>
</feature>
<keyword evidence="6" id="KW-0500">Molybdenum</keyword>
<comment type="cofactor">
    <cofactor evidence="6">
        <name>Mg(2+)</name>
        <dbReference type="ChEBI" id="CHEBI:18420"/>
    </cofactor>
</comment>
<dbReference type="Gene3D" id="3.40.980.10">
    <property type="entry name" value="MoaB/Mog-like domain"/>
    <property type="match status" value="2"/>
</dbReference>
<dbReference type="Gene3D" id="3.90.105.10">
    <property type="entry name" value="Molybdopterin biosynthesis moea protein, domain 2"/>
    <property type="match status" value="1"/>
</dbReference>
<dbReference type="GO" id="GO:0046872">
    <property type="term" value="F:metal ion binding"/>
    <property type="evidence" value="ECO:0007669"/>
    <property type="project" value="UniProtKB-UniRule"/>
</dbReference>
<protein>
    <recommendedName>
        <fullName evidence="4">molybdopterin adenylyltransferase</fullName>
        <ecNumber evidence="4">2.7.7.75</ecNumber>
    </recommendedName>
</protein>
<dbReference type="SUPFAM" id="SSF53218">
    <property type="entry name" value="Molybdenum cofactor biosynthesis proteins"/>
    <property type="match status" value="2"/>
</dbReference>
<dbReference type="GO" id="GO:0030425">
    <property type="term" value="C:dendrite"/>
    <property type="evidence" value="ECO:0007669"/>
    <property type="project" value="TreeGrafter"/>
</dbReference>
<evidence type="ECO:0000256" key="2">
    <source>
        <dbReference type="ARBA" id="ARBA00007589"/>
    </source>
</evidence>
<dbReference type="CDD" id="cd00886">
    <property type="entry name" value="MogA_MoaB"/>
    <property type="match status" value="1"/>
</dbReference>
<dbReference type="InterPro" id="IPR036688">
    <property type="entry name" value="MoeA_C_domain_IV_sf"/>
</dbReference>
<dbReference type="PANTHER" id="PTHR10192:SF5">
    <property type="entry name" value="GEPHYRIN"/>
    <property type="match status" value="1"/>
</dbReference>
<reference evidence="9 10" key="1">
    <citation type="submission" date="2025-04" db="UniProtKB">
        <authorList>
            <consortium name="RefSeq"/>
        </authorList>
    </citation>
    <scope>IDENTIFICATION</scope>
    <source>
        <tissue evidence="9 10">Gonads</tissue>
    </source>
</reference>
<dbReference type="Gene3D" id="2.170.190.11">
    <property type="entry name" value="Molybdopterin biosynthesis moea protein, domain 3"/>
    <property type="match status" value="1"/>
</dbReference>
<dbReference type="GO" id="GO:0006777">
    <property type="term" value="P:Mo-molybdopterin cofactor biosynthetic process"/>
    <property type="evidence" value="ECO:0007669"/>
    <property type="project" value="UniProtKB-UniRule"/>
</dbReference>
<dbReference type="InterPro" id="IPR005111">
    <property type="entry name" value="MoeA_C_domain_IV"/>
</dbReference>
<comment type="function">
    <text evidence="6">Catalyzes two steps in the biosynthesis of the molybdenum cofactor. In the first step, molybdopterin is adenylated. Subsequently, molybdate is inserted into adenylated molybdopterin and AMP is released.</text>
</comment>
<dbReference type="GO" id="GO:0097112">
    <property type="term" value="P:gamma-aminobutyric acid receptor clustering"/>
    <property type="evidence" value="ECO:0007669"/>
    <property type="project" value="TreeGrafter"/>
</dbReference>
<evidence type="ECO:0000313" key="11">
    <source>
        <dbReference type="RefSeq" id="XP_030745705.1"/>
    </source>
</evidence>
<evidence type="ECO:0000256" key="6">
    <source>
        <dbReference type="RuleBase" id="RU365090"/>
    </source>
</evidence>
<evidence type="ECO:0000259" key="7">
    <source>
        <dbReference type="SMART" id="SM00852"/>
    </source>
</evidence>
<comment type="similarity">
    <text evidence="3">In the C-terminal section; belongs to the MoeA family.</text>
</comment>
<gene>
    <name evidence="9 10 11" type="primary">LOC115874629</name>
</gene>
<dbReference type="GO" id="GO:0099634">
    <property type="term" value="C:postsynaptic specialization membrane"/>
    <property type="evidence" value="ECO:0007669"/>
    <property type="project" value="GOC"/>
</dbReference>
<dbReference type="InterPro" id="IPR005110">
    <property type="entry name" value="MoeA_linker/N"/>
</dbReference>
<dbReference type="Pfam" id="PF00994">
    <property type="entry name" value="MoCF_biosynth"/>
    <property type="match status" value="2"/>
</dbReference>
<dbReference type="FunFam" id="3.40.980.10:FF:000001">
    <property type="entry name" value="Molybdopterin molybdenumtransferase"/>
    <property type="match status" value="1"/>
</dbReference>
<dbReference type="Proteomes" id="UP000504635">
    <property type="component" value="Unplaced"/>
</dbReference>
<dbReference type="UniPathway" id="UPA00344"/>
<evidence type="ECO:0000313" key="10">
    <source>
        <dbReference type="RefSeq" id="XP_030745704.1"/>
    </source>
</evidence>
<keyword evidence="8" id="KW-1185">Reference proteome</keyword>
<dbReference type="EC" id="2.7.7.75" evidence="4"/>
<proteinExistence type="inferred from homology"/>
<comment type="pathway">
    <text evidence="1 6">Cofactor biosynthesis; molybdopterin biosynthesis.</text>
</comment>
<comment type="similarity">
    <text evidence="6">Belongs to the MoeA family.</text>
</comment>
<dbReference type="NCBIfam" id="NF045515">
    <property type="entry name" value="Glp_gephyrin"/>
    <property type="match status" value="1"/>
</dbReference>
<evidence type="ECO:0000256" key="5">
    <source>
        <dbReference type="ARBA" id="ARBA00023150"/>
    </source>
</evidence>
<comment type="catalytic activity">
    <reaction evidence="6">
        <text>molybdopterin + ATP + H(+) = adenylyl-molybdopterin + diphosphate</text>
        <dbReference type="Rhea" id="RHEA:31331"/>
        <dbReference type="ChEBI" id="CHEBI:15378"/>
        <dbReference type="ChEBI" id="CHEBI:30616"/>
        <dbReference type="ChEBI" id="CHEBI:33019"/>
        <dbReference type="ChEBI" id="CHEBI:58698"/>
        <dbReference type="ChEBI" id="CHEBI:62727"/>
    </reaction>
</comment>
<dbReference type="GO" id="GO:0061599">
    <property type="term" value="F:molybdopterin molybdotransferase activity"/>
    <property type="evidence" value="ECO:0007669"/>
    <property type="project" value="UniProtKB-UniRule"/>
</dbReference>
<dbReference type="PANTHER" id="PTHR10192">
    <property type="entry name" value="MOLYBDOPTERIN BIOSYNTHESIS PROTEIN"/>
    <property type="match status" value="1"/>
</dbReference>
<dbReference type="SUPFAM" id="SSF63882">
    <property type="entry name" value="MoeA N-terminal region -like"/>
    <property type="match status" value="1"/>
</dbReference>
<evidence type="ECO:0000256" key="1">
    <source>
        <dbReference type="ARBA" id="ARBA00005046"/>
    </source>
</evidence>
<dbReference type="InterPro" id="IPR038987">
    <property type="entry name" value="MoeA-like"/>
</dbReference>
<sequence>MFRFGILTVSTTCSQHPEKDTAGPKLEGEIITSFPQSRVTFKKIVADDKRQIVNALTDVVNDVVNPCDVLFTVGGTGFAPSDVTPEATREVIEKEAVGLVHAIISKSLAVTDMAMLSRPVCGIRKKTIIVNFPGSAKAASECFHFVKNALPHAIALLREDDSKVRKTHEEVQSSPFEKSKVKIVAGSSRTRTSQYRMFEVDEAKETIFQTLQSSEDFETIPIFNAVTRILGEDIKAPMHIPPFPASIKDGYAVKAADGVGNRAVRSATAAGDRPETADLQPGEIIRISTGAPIPAGADAVVQIEDTALIEASENGEDEIIVEILVAPKVGQDIRKVGSDIHGGTVVLEKYTRISAATVGVLATLGFTEVKVIRRPTIAIVSTGNELCNADEPLKPGQIYDSNKLTLLLLLQRYGYKALDAGIAKDTPDSVKFILEKAFEHSDFIITSGGVSMGEYDLLKQVLIEDFNGTLHFGRLNMKPGKPTVFVTLDYKGKRKTVFALPGNPVSCCVTSLLFVIPALKHLEGDKLFKGWPNITVILEDDIINNDARPEYVRLTVWKGVNGQFLSRSTGNQISSRLNSMVNANALLLVPGKTKYNKASSRFALLFGDLF</sequence>
<dbReference type="Pfam" id="PF03453">
    <property type="entry name" value="MoeA_N"/>
    <property type="match status" value="1"/>
</dbReference>
<dbReference type="Pfam" id="PF03454">
    <property type="entry name" value="MoeA_C"/>
    <property type="match status" value="1"/>
</dbReference>
<dbReference type="RefSeq" id="XP_030745704.1">
    <property type="nucleotide sequence ID" value="XM_030889844.1"/>
</dbReference>
<dbReference type="GO" id="GO:0007529">
    <property type="term" value="P:establishment of synaptic specificity at neuromuscular junction"/>
    <property type="evidence" value="ECO:0007669"/>
    <property type="project" value="TreeGrafter"/>
</dbReference>
<dbReference type="InterPro" id="IPR036425">
    <property type="entry name" value="MoaB/Mog-like_dom_sf"/>
</dbReference>
<evidence type="ECO:0000313" key="9">
    <source>
        <dbReference type="RefSeq" id="XP_030745703.1"/>
    </source>
</evidence>
<dbReference type="SMART" id="SM00852">
    <property type="entry name" value="MoCF_biosynth"/>
    <property type="match status" value="2"/>
</dbReference>
<dbReference type="GO" id="GO:0005524">
    <property type="term" value="F:ATP binding"/>
    <property type="evidence" value="ECO:0007669"/>
    <property type="project" value="UniProtKB-UniRule"/>
</dbReference>
<accession>A0A6J2X439</accession>
<dbReference type="RefSeq" id="XP_030745705.1">
    <property type="nucleotide sequence ID" value="XM_030889845.1"/>
</dbReference>
<keyword evidence="6" id="KW-0808">Transferase</keyword>
<dbReference type="CTD" id="30973"/>
<dbReference type="AlphaFoldDB" id="A0A6J2X439"/>
<evidence type="ECO:0000313" key="8">
    <source>
        <dbReference type="Proteomes" id="UP000504635"/>
    </source>
</evidence>
<evidence type="ECO:0000256" key="4">
    <source>
        <dbReference type="ARBA" id="ARBA00012509"/>
    </source>
</evidence>
<keyword evidence="5 6" id="KW-0501">Molybdenum cofactor biosynthesis</keyword>
<name>A0A6J2X439_SITOR</name>
<dbReference type="CDD" id="cd00887">
    <property type="entry name" value="MoeA"/>
    <property type="match status" value="1"/>
</dbReference>
<keyword evidence="6" id="KW-0479">Metal-binding</keyword>
<dbReference type="GeneID" id="115874629"/>
<feature type="domain" description="MoaB/Mog" evidence="7">
    <location>
        <begin position="5"/>
        <end position="153"/>
    </location>
</feature>
<dbReference type="FunFam" id="2.170.190.11:FF:000001">
    <property type="entry name" value="Molybdopterin molybdenumtransferase"/>
    <property type="match status" value="1"/>
</dbReference>
<dbReference type="Gene3D" id="2.40.340.10">
    <property type="entry name" value="MoeA, C-terminal, domain IV"/>
    <property type="match status" value="1"/>
</dbReference>
<dbReference type="RefSeq" id="XP_030745703.1">
    <property type="nucleotide sequence ID" value="XM_030889843.1"/>
</dbReference>
<evidence type="ECO:0000256" key="3">
    <source>
        <dbReference type="ARBA" id="ARBA00008339"/>
    </source>
</evidence>
<dbReference type="GO" id="GO:0072579">
    <property type="term" value="P:glycine receptor clustering"/>
    <property type="evidence" value="ECO:0007669"/>
    <property type="project" value="TreeGrafter"/>
</dbReference>
<keyword evidence="6" id="KW-0460">Magnesium</keyword>
<dbReference type="GO" id="GO:0005829">
    <property type="term" value="C:cytosol"/>
    <property type="evidence" value="ECO:0007669"/>
    <property type="project" value="TreeGrafter"/>
</dbReference>
<dbReference type="InterPro" id="IPR036135">
    <property type="entry name" value="MoeA_linker/N_sf"/>
</dbReference>
<dbReference type="OrthoDB" id="4349954at2759"/>
<dbReference type="GO" id="GO:0098970">
    <property type="term" value="P:postsynaptic neurotransmitter receptor diffusion trapping"/>
    <property type="evidence" value="ECO:0007669"/>
    <property type="project" value="TreeGrafter"/>
</dbReference>
<dbReference type="NCBIfam" id="TIGR00177">
    <property type="entry name" value="molyb_syn"/>
    <property type="match status" value="2"/>
</dbReference>
<dbReference type="InterPro" id="IPR001453">
    <property type="entry name" value="MoaB/Mog_dom"/>
</dbReference>
<comment type="similarity">
    <text evidence="2">In the N-terminal section; belongs to the MoaB/Mog family.</text>
</comment>
<organism evidence="8 10">
    <name type="scientific">Sitophilus oryzae</name>
    <name type="common">Rice weevil</name>
    <name type="synonym">Curculio oryzae</name>
    <dbReference type="NCBI Taxonomy" id="7048"/>
    <lineage>
        <taxon>Eukaryota</taxon>
        <taxon>Metazoa</taxon>
        <taxon>Ecdysozoa</taxon>
        <taxon>Arthropoda</taxon>
        <taxon>Hexapoda</taxon>
        <taxon>Insecta</taxon>
        <taxon>Pterygota</taxon>
        <taxon>Neoptera</taxon>
        <taxon>Endopterygota</taxon>
        <taxon>Coleoptera</taxon>
        <taxon>Polyphaga</taxon>
        <taxon>Cucujiformia</taxon>
        <taxon>Curculionidae</taxon>
        <taxon>Dryophthorinae</taxon>
        <taxon>Sitophilus</taxon>
    </lineage>
</organism>
<dbReference type="SUPFAM" id="SSF63867">
    <property type="entry name" value="MoeA C-terminal domain-like"/>
    <property type="match status" value="1"/>
</dbReference>
<dbReference type="GO" id="GO:0061598">
    <property type="term" value="F:molybdopterin adenylyltransferase activity"/>
    <property type="evidence" value="ECO:0007669"/>
    <property type="project" value="UniProtKB-UniRule"/>
</dbReference>
<comment type="catalytic activity">
    <reaction evidence="6">
        <text>adenylyl-molybdopterin + molybdate = Mo-molybdopterin + AMP + H(+)</text>
        <dbReference type="Rhea" id="RHEA:35047"/>
        <dbReference type="ChEBI" id="CHEBI:15378"/>
        <dbReference type="ChEBI" id="CHEBI:36264"/>
        <dbReference type="ChEBI" id="CHEBI:62727"/>
        <dbReference type="ChEBI" id="CHEBI:71302"/>
        <dbReference type="ChEBI" id="CHEBI:456215"/>
    </reaction>
</comment>
<dbReference type="KEGG" id="soy:115874629"/>